<evidence type="ECO:0000313" key="6">
    <source>
        <dbReference type="Proteomes" id="UP001432000"/>
    </source>
</evidence>
<keyword evidence="1 2" id="KW-0238">DNA-binding</keyword>
<organism evidence="5 6">
    <name type="scientific">Rhodococcus sovatensis</name>
    <dbReference type="NCBI Taxonomy" id="1805840"/>
    <lineage>
        <taxon>Bacteria</taxon>
        <taxon>Bacillati</taxon>
        <taxon>Actinomycetota</taxon>
        <taxon>Actinomycetes</taxon>
        <taxon>Mycobacteriales</taxon>
        <taxon>Nocardiaceae</taxon>
        <taxon>Rhodococcus</taxon>
    </lineage>
</organism>
<dbReference type="PROSITE" id="PS50977">
    <property type="entry name" value="HTH_TETR_2"/>
    <property type="match status" value="1"/>
</dbReference>
<evidence type="ECO:0000256" key="3">
    <source>
        <dbReference type="SAM" id="MobiDB-lite"/>
    </source>
</evidence>
<name>A0ABZ2PJ30_9NOCA</name>
<evidence type="ECO:0000259" key="4">
    <source>
        <dbReference type="PROSITE" id="PS50977"/>
    </source>
</evidence>
<dbReference type="Gene3D" id="1.10.10.60">
    <property type="entry name" value="Homeodomain-like"/>
    <property type="match status" value="1"/>
</dbReference>
<dbReference type="InterPro" id="IPR041678">
    <property type="entry name" value="TetR_C_16"/>
</dbReference>
<dbReference type="Gene3D" id="1.10.357.10">
    <property type="entry name" value="Tetracycline Repressor, domain 2"/>
    <property type="match status" value="1"/>
</dbReference>
<dbReference type="PRINTS" id="PR00455">
    <property type="entry name" value="HTHTETR"/>
</dbReference>
<accession>A0ABZ2PJ30</accession>
<protein>
    <submittedName>
        <fullName evidence="5">TetR family transcriptional regulator</fullName>
    </submittedName>
</protein>
<proteinExistence type="predicted"/>
<dbReference type="SUPFAM" id="SSF46689">
    <property type="entry name" value="Homeodomain-like"/>
    <property type="match status" value="1"/>
</dbReference>
<dbReference type="RefSeq" id="WP_338889535.1">
    <property type="nucleotide sequence ID" value="NZ_CP147846.1"/>
</dbReference>
<feature type="DNA-binding region" description="H-T-H motif" evidence="2">
    <location>
        <begin position="40"/>
        <end position="59"/>
    </location>
</feature>
<dbReference type="SUPFAM" id="SSF48498">
    <property type="entry name" value="Tetracyclin repressor-like, C-terminal domain"/>
    <property type="match status" value="1"/>
</dbReference>
<dbReference type="Proteomes" id="UP001432000">
    <property type="component" value="Chromosome"/>
</dbReference>
<dbReference type="InterPro" id="IPR036271">
    <property type="entry name" value="Tet_transcr_reg_TetR-rel_C_sf"/>
</dbReference>
<dbReference type="Pfam" id="PF17920">
    <property type="entry name" value="TetR_C_16"/>
    <property type="match status" value="1"/>
</dbReference>
<dbReference type="PANTHER" id="PTHR30055">
    <property type="entry name" value="HTH-TYPE TRANSCRIPTIONAL REGULATOR RUTR"/>
    <property type="match status" value="1"/>
</dbReference>
<dbReference type="Pfam" id="PF00440">
    <property type="entry name" value="TetR_N"/>
    <property type="match status" value="1"/>
</dbReference>
<evidence type="ECO:0000313" key="5">
    <source>
        <dbReference type="EMBL" id="WXG68989.1"/>
    </source>
</evidence>
<dbReference type="InterPro" id="IPR009057">
    <property type="entry name" value="Homeodomain-like_sf"/>
</dbReference>
<gene>
    <name evidence="5" type="ORF">WDS16_28125</name>
</gene>
<dbReference type="InterPro" id="IPR001647">
    <property type="entry name" value="HTH_TetR"/>
</dbReference>
<keyword evidence="6" id="KW-1185">Reference proteome</keyword>
<feature type="domain" description="HTH tetR-type" evidence="4">
    <location>
        <begin position="17"/>
        <end position="77"/>
    </location>
</feature>
<reference evidence="5 6" key="1">
    <citation type="submission" date="2024-03" db="EMBL/GenBank/DDBJ databases">
        <title>Natural products discovery in diverse microorganisms through a two-stage MS feature dereplication strategy.</title>
        <authorList>
            <person name="Zhang R."/>
        </authorList>
    </citation>
    <scope>NUCLEOTIDE SEQUENCE [LARGE SCALE GENOMIC DNA]</scope>
    <source>
        <strain evidence="5 6">18930</strain>
    </source>
</reference>
<evidence type="ECO:0000256" key="1">
    <source>
        <dbReference type="ARBA" id="ARBA00023125"/>
    </source>
</evidence>
<feature type="region of interest" description="Disordered" evidence="3">
    <location>
        <begin position="1"/>
        <end position="20"/>
    </location>
</feature>
<dbReference type="InterPro" id="IPR050109">
    <property type="entry name" value="HTH-type_TetR-like_transc_reg"/>
</dbReference>
<dbReference type="PANTHER" id="PTHR30055:SF235">
    <property type="entry name" value="TRANSCRIPTIONAL REGULATORY PROTEIN"/>
    <property type="match status" value="1"/>
</dbReference>
<dbReference type="EMBL" id="CP147846">
    <property type="protein sequence ID" value="WXG68989.1"/>
    <property type="molecule type" value="Genomic_DNA"/>
</dbReference>
<evidence type="ECO:0000256" key="2">
    <source>
        <dbReference type="PROSITE-ProRule" id="PRU00335"/>
    </source>
</evidence>
<sequence>MGSENAVRPGTRTRNSARTRQNLLDAAAELFGERGYETTTIRDIGDRAGVDSALIARYFGNKAALYLETLPTDDTGPELAHIAEPARIGETIGRVSRQGSGPVLQAVMRAHDDPSVQSAAADRVDKRLTVGLEMRMREAGLDSPRLRAQMAVAALSGIALGRAAGTLEELASADQETVVALTARMLGSLLEP</sequence>